<comment type="similarity">
    <text evidence="1 4 5">Belongs to the PCNA family.</text>
</comment>
<evidence type="ECO:0000256" key="2">
    <source>
        <dbReference type="ARBA" id="ARBA00022705"/>
    </source>
</evidence>
<evidence type="ECO:0000256" key="6">
    <source>
        <dbReference type="RuleBase" id="RU003673"/>
    </source>
</evidence>
<evidence type="ECO:0000256" key="4">
    <source>
        <dbReference type="HAMAP-Rule" id="MF_00317"/>
    </source>
</evidence>
<dbReference type="SUPFAM" id="SSF55979">
    <property type="entry name" value="DNA clamp"/>
    <property type="match status" value="2"/>
</dbReference>
<keyword evidence="10" id="KW-1185">Reference proteome</keyword>
<dbReference type="PRINTS" id="PR00339">
    <property type="entry name" value="PCNACYCLIN"/>
</dbReference>
<dbReference type="STRING" id="999630.TUZN_0602"/>
<organism evidence="9 10">
    <name type="scientific">Thermoproteus uzoniensis (strain 768-20)</name>
    <dbReference type="NCBI Taxonomy" id="999630"/>
    <lineage>
        <taxon>Archaea</taxon>
        <taxon>Thermoproteota</taxon>
        <taxon>Thermoprotei</taxon>
        <taxon>Thermoproteales</taxon>
        <taxon>Thermoproteaceae</taxon>
        <taxon>Thermoproteus</taxon>
    </lineage>
</organism>
<dbReference type="NCBIfam" id="NF002221">
    <property type="entry name" value="PRK01115.1-4"/>
    <property type="match status" value="1"/>
</dbReference>
<name>F2L440_THEU7</name>
<dbReference type="InterPro" id="IPR046938">
    <property type="entry name" value="DNA_clamp_sf"/>
</dbReference>
<protein>
    <recommendedName>
        <fullName evidence="4">DNA polymerase sliding clamp</fullName>
    </recommendedName>
    <alternativeName>
        <fullName evidence="4">Proliferating cell nuclear antigen homolog</fullName>
        <shortName evidence="4">PCNA</shortName>
    </alternativeName>
</protein>
<dbReference type="GO" id="GO:0003677">
    <property type="term" value="F:DNA binding"/>
    <property type="evidence" value="ECO:0007669"/>
    <property type="project" value="UniProtKB-UniRule"/>
</dbReference>
<dbReference type="PANTHER" id="PTHR11352:SF0">
    <property type="entry name" value="PROLIFERATING CELL NUCLEAR ANTIGEN"/>
    <property type="match status" value="1"/>
</dbReference>
<comment type="function">
    <text evidence="4">Sliding clamp subunit that acts as a moving platform for DNA processing. Responsible for tethering the catalytic subunit of DNA polymerase and other proteins to DNA during high-speed replication.</text>
</comment>
<dbReference type="PANTHER" id="PTHR11352">
    <property type="entry name" value="PROLIFERATING CELL NUCLEAR ANTIGEN"/>
    <property type="match status" value="1"/>
</dbReference>
<dbReference type="KEGG" id="tuz:TUZN_0602"/>
<dbReference type="InterPro" id="IPR022649">
    <property type="entry name" value="Pr_cel_nuc_antig_C"/>
</dbReference>
<evidence type="ECO:0000256" key="1">
    <source>
        <dbReference type="ARBA" id="ARBA00010462"/>
    </source>
</evidence>
<dbReference type="InterPro" id="IPR000730">
    <property type="entry name" value="Pr_cel_nuc_antig"/>
</dbReference>
<evidence type="ECO:0000313" key="10">
    <source>
        <dbReference type="Proteomes" id="UP000008138"/>
    </source>
</evidence>
<keyword evidence="3 4" id="KW-0238">DNA-binding</keyword>
<comment type="subunit">
    <text evidence="4">Homotrimer. The subunits circularize to form a toroid; DNA passes through its center. Replication factor C (RFC) is required to load the toroid on the DNA.</text>
</comment>
<dbReference type="GO" id="GO:0006272">
    <property type="term" value="P:leading strand elongation"/>
    <property type="evidence" value="ECO:0007669"/>
    <property type="project" value="TreeGrafter"/>
</dbReference>
<dbReference type="HAMAP" id="MF_00317">
    <property type="entry name" value="DNApol_clamp_arch"/>
    <property type="match status" value="1"/>
</dbReference>
<reference key="2">
    <citation type="submission" date="2011-03" db="EMBL/GenBank/DDBJ databases">
        <title>Complete genome sequence of the thermoacidophilic crenarchaeon Thermoproteus uzoniensis 768-20.</title>
        <authorList>
            <person name="Mardanov A.V."/>
            <person name="Gumerov V.M."/>
            <person name="Beletsky A.V."/>
            <person name="Prokofeva M.I."/>
            <person name="Bonch-Osmolovskaya E.A."/>
            <person name="Ravin N.V."/>
            <person name="Skryabin K.G."/>
        </authorList>
    </citation>
    <scope>NUCLEOTIDE SEQUENCE</scope>
    <source>
        <strain>768-20</strain>
    </source>
</reference>
<dbReference type="InterPro" id="IPR022648">
    <property type="entry name" value="Pr_cel_nuc_antig_N"/>
</dbReference>
<dbReference type="Proteomes" id="UP000008138">
    <property type="component" value="Chromosome"/>
</dbReference>
<dbReference type="RefSeq" id="WP_013679432.1">
    <property type="nucleotide sequence ID" value="NC_015315.1"/>
</dbReference>
<dbReference type="GeneID" id="10360145"/>
<dbReference type="Pfam" id="PF02747">
    <property type="entry name" value="PCNA_C"/>
    <property type="match status" value="1"/>
</dbReference>
<evidence type="ECO:0000313" key="9">
    <source>
        <dbReference type="EMBL" id="AEA12096.1"/>
    </source>
</evidence>
<dbReference type="GO" id="GO:0006275">
    <property type="term" value="P:regulation of DNA replication"/>
    <property type="evidence" value="ECO:0007669"/>
    <property type="project" value="UniProtKB-UniRule"/>
</dbReference>
<comment type="function">
    <text evidence="6">Sliding clamp subunit. Responsible for tethering the catalytic subunit of DNA polymerase to DNA during high-speed replication.</text>
</comment>
<dbReference type="OrthoDB" id="14749at2157"/>
<feature type="domain" description="Proliferating cell nuclear antigen PCNA N-terminal" evidence="7">
    <location>
        <begin position="19"/>
        <end position="107"/>
    </location>
</feature>
<reference evidence="9 10" key="1">
    <citation type="journal article" date="2011" name="J. Bacteriol.">
        <title>Complete genome sequence of the thermoacidophilic crenarchaeon Thermoproteus uzoniensis 768-20.</title>
        <authorList>
            <person name="Mardanov A.V."/>
            <person name="Gumerov V.M."/>
            <person name="Beletsky A.V."/>
            <person name="Prokofeva M.I."/>
            <person name="Bonch-Osmolovskaya E.A."/>
            <person name="Ravin N.V."/>
            <person name="Skryabin K.G."/>
        </authorList>
    </citation>
    <scope>NUCLEOTIDE SEQUENCE [LARGE SCALE GENOMIC DNA]</scope>
    <source>
        <strain evidence="9 10">768-20</strain>
    </source>
</reference>
<dbReference type="Gene3D" id="3.70.10.10">
    <property type="match status" value="1"/>
</dbReference>
<dbReference type="GO" id="GO:0030337">
    <property type="term" value="F:DNA polymerase processivity factor activity"/>
    <property type="evidence" value="ECO:0007669"/>
    <property type="project" value="UniProtKB-UniRule"/>
</dbReference>
<dbReference type="AlphaFoldDB" id="F2L440"/>
<accession>F2L440</accession>
<dbReference type="EMBL" id="CP002590">
    <property type="protein sequence ID" value="AEA12096.1"/>
    <property type="molecule type" value="Genomic_DNA"/>
</dbReference>
<dbReference type="eggNOG" id="arCOG00488">
    <property type="taxonomic scope" value="Archaea"/>
</dbReference>
<feature type="domain" description="Proliferating cell nuclear antigen PCNA C-terminal" evidence="8">
    <location>
        <begin position="136"/>
        <end position="255"/>
    </location>
</feature>
<dbReference type="HOGENOM" id="CLU_043978_1_0_2"/>
<dbReference type="CDD" id="cd00577">
    <property type="entry name" value="PCNA"/>
    <property type="match status" value="1"/>
</dbReference>
<dbReference type="Pfam" id="PF00705">
    <property type="entry name" value="PCNA_N"/>
    <property type="match status" value="1"/>
</dbReference>
<sequence length="258" mass="28206">MSLVARALFPKGKEPRYAFEALISMLPEITLSFTTDGISIKALDPSKVALLQLDFTAGGLEEYSVDHDVKIGLILSSVKEALKRVGAAEKLEIGVDEERKRFVMMVYPKKGREAGISRRFSFPIVQLAEEEVPEINIEYEASFEMDSAAFDDMMALAESVSDAVAIQVSQDSVVFSAEGEGGREAVSEFGRDSESLYDVNAQGTVKAKYSVELIRNVSGKLKGISKRVKAELGDAKPLKLTYEFATGTFTMILAPRAD</sequence>
<evidence type="ECO:0000259" key="8">
    <source>
        <dbReference type="Pfam" id="PF02747"/>
    </source>
</evidence>
<proteinExistence type="inferred from homology"/>
<evidence type="ECO:0000259" key="7">
    <source>
        <dbReference type="Pfam" id="PF00705"/>
    </source>
</evidence>
<evidence type="ECO:0000256" key="3">
    <source>
        <dbReference type="ARBA" id="ARBA00023125"/>
    </source>
</evidence>
<gene>
    <name evidence="4" type="primary">pcn</name>
    <name evidence="9" type="ordered locus">TUZN_0602</name>
</gene>
<keyword evidence="2 4" id="KW-0235">DNA replication</keyword>
<evidence type="ECO:0000256" key="5">
    <source>
        <dbReference type="RuleBase" id="RU003671"/>
    </source>
</evidence>